<keyword evidence="1" id="KW-0677">Repeat</keyword>
<dbReference type="PANTHER" id="PTHR24188:SF29">
    <property type="entry name" value="GH09064P"/>
    <property type="match status" value="1"/>
</dbReference>
<dbReference type="InterPro" id="IPR036770">
    <property type="entry name" value="Ankyrin_rpt-contain_sf"/>
</dbReference>
<protein>
    <submittedName>
        <fullName evidence="3">Putative ankyrin repeat protein</fullName>
    </submittedName>
</protein>
<dbReference type="PANTHER" id="PTHR24188">
    <property type="entry name" value="ANKYRIN REPEAT PROTEIN"/>
    <property type="match status" value="1"/>
</dbReference>
<gene>
    <name evidence="3" type="ORF">mv_R1090</name>
</gene>
<dbReference type="PROSITE" id="PS50088">
    <property type="entry name" value="ANK_REPEAT"/>
    <property type="match status" value="1"/>
</dbReference>
<name>H2EFM7_9VIRU</name>
<organism evidence="3">
    <name type="scientific">Moumouvirus sp. 'Monve'</name>
    <dbReference type="NCBI Taxonomy" id="1128131"/>
    <lineage>
        <taxon>Viruses</taxon>
        <taxon>Varidnaviria</taxon>
        <taxon>Bamfordvirae</taxon>
        <taxon>Nucleocytoviricota</taxon>
        <taxon>Megaviricetes</taxon>
        <taxon>Imitervirales</taxon>
        <taxon>Mimiviridae</taxon>
        <taxon>Megamimivirinae</taxon>
        <taxon>Moumouvirus</taxon>
    </lineage>
</organism>
<evidence type="ECO:0000256" key="1">
    <source>
        <dbReference type="ARBA" id="ARBA00022737"/>
    </source>
</evidence>
<dbReference type="SUPFAM" id="SSF48403">
    <property type="entry name" value="Ankyrin repeat"/>
    <property type="match status" value="1"/>
</dbReference>
<dbReference type="Pfam" id="PF12796">
    <property type="entry name" value="Ank_2"/>
    <property type="match status" value="1"/>
</dbReference>
<proteinExistence type="predicted"/>
<keyword evidence="2" id="KW-0040">ANK repeat</keyword>
<sequence length="252" mass="29928">MSSKLYLKITNKNECHHGFQYQDGLNILEGKFNDNPKELCVPGRLYFTEAKYIINYLDFGIYLRDVYLPKSDPDFKMVEDPNGDKYGANMIMLGKRRDLRDPSTWDYMISIGVDIYAEHNYICRWACENAYLEIVKYLVKKRIFTRNYSIRNLCCFIPRKEHYKIFKYNIKNDKNMETFDFEIIGHILNPEQKEILKYLINNGINIYLDKGEALIYSCEKGKLEMVKYLIENGANVHIENEKPLKLSSRRIF</sequence>
<accession>H2EFM7</accession>
<evidence type="ECO:0000313" key="3">
    <source>
        <dbReference type="EMBL" id="AEX63292.1"/>
    </source>
</evidence>
<dbReference type="SMART" id="SM00248">
    <property type="entry name" value="ANK"/>
    <property type="match status" value="3"/>
</dbReference>
<dbReference type="Gene3D" id="1.25.40.20">
    <property type="entry name" value="Ankyrin repeat-containing domain"/>
    <property type="match status" value="1"/>
</dbReference>
<evidence type="ECO:0000256" key="2">
    <source>
        <dbReference type="ARBA" id="ARBA00023043"/>
    </source>
</evidence>
<reference evidence="3" key="1">
    <citation type="submission" date="2011-10" db="EMBL/GenBank/DDBJ databases">
        <title>Provirophages and transpovirons: unique mobilome of giant viruses.</title>
        <authorList>
            <person name="Desnues C."/>
            <person name="LaScola B."/>
            <person name="Yutin N."/>
            <person name="Fournous G."/>
            <person name="Koonin E."/>
            <person name="Raoult D."/>
        </authorList>
    </citation>
    <scope>NUCLEOTIDE SEQUENCE</scope>
    <source>
        <strain evidence="3">Mv13-mv</strain>
    </source>
</reference>
<dbReference type="EMBL" id="JN885999">
    <property type="protein sequence ID" value="AEX63292.1"/>
    <property type="molecule type" value="Genomic_DNA"/>
</dbReference>
<dbReference type="PROSITE" id="PS50297">
    <property type="entry name" value="ANK_REP_REGION"/>
    <property type="match status" value="1"/>
</dbReference>
<dbReference type="InterPro" id="IPR002110">
    <property type="entry name" value="Ankyrin_rpt"/>
</dbReference>